<name>A0A0F9P5F1_9ZZZZ</name>
<protein>
    <submittedName>
        <fullName evidence="1">Uncharacterized protein</fullName>
    </submittedName>
</protein>
<sequence length="80" mass="9366">MSKSYTKVIKILLDSKKHQAVIYISEKRTIKATRRLYNGKPMKGKTEIQLTDGPPNHRERLAIKRMKRAGTWTNRTVEVR</sequence>
<gene>
    <name evidence="1" type="ORF">LCGC14_0886610</name>
</gene>
<accession>A0A0F9P5F1</accession>
<reference evidence="1" key="1">
    <citation type="journal article" date="2015" name="Nature">
        <title>Complex archaea that bridge the gap between prokaryotes and eukaryotes.</title>
        <authorList>
            <person name="Spang A."/>
            <person name="Saw J.H."/>
            <person name="Jorgensen S.L."/>
            <person name="Zaremba-Niedzwiedzka K."/>
            <person name="Martijn J."/>
            <person name="Lind A.E."/>
            <person name="van Eijk R."/>
            <person name="Schleper C."/>
            <person name="Guy L."/>
            <person name="Ettema T.J."/>
        </authorList>
    </citation>
    <scope>NUCLEOTIDE SEQUENCE</scope>
</reference>
<evidence type="ECO:0000313" key="1">
    <source>
        <dbReference type="EMBL" id="KKN25259.1"/>
    </source>
</evidence>
<comment type="caution">
    <text evidence="1">The sequence shown here is derived from an EMBL/GenBank/DDBJ whole genome shotgun (WGS) entry which is preliminary data.</text>
</comment>
<organism evidence="1">
    <name type="scientific">marine sediment metagenome</name>
    <dbReference type="NCBI Taxonomy" id="412755"/>
    <lineage>
        <taxon>unclassified sequences</taxon>
        <taxon>metagenomes</taxon>
        <taxon>ecological metagenomes</taxon>
    </lineage>
</organism>
<proteinExistence type="predicted"/>
<dbReference type="AlphaFoldDB" id="A0A0F9P5F1"/>
<dbReference type="EMBL" id="LAZR01002816">
    <property type="protein sequence ID" value="KKN25259.1"/>
    <property type="molecule type" value="Genomic_DNA"/>
</dbReference>